<gene>
    <name evidence="1" type="ORF">AVEN_224739_1</name>
</gene>
<name>A0A4Y2HWX9_ARAVE</name>
<evidence type="ECO:0000313" key="2">
    <source>
        <dbReference type="Proteomes" id="UP000499080"/>
    </source>
</evidence>
<keyword evidence="2" id="KW-1185">Reference proteome</keyword>
<protein>
    <submittedName>
        <fullName evidence="1">Uncharacterized protein</fullName>
    </submittedName>
</protein>
<dbReference type="Proteomes" id="UP000499080">
    <property type="component" value="Unassembled WGS sequence"/>
</dbReference>
<accession>A0A4Y2HWX9</accession>
<evidence type="ECO:0000313" key="1">
    <source>
        <dbReference type="EMBL" id="GBM69818.1"/>
    </source>
</evidence>
<reference evidence="1 2" key="1">
    <citation type="journal article" date="2019" name="Sci. Rep.">
        <title>Orb-weaving spider Araneus ventricosus genome elucidates the spidroin gene catalogue.</title>
        <authorList>
            <person name="Kono N."/>
            <person name="Nakamura H."/>
            <person name="Ohtoshi R."/>
            <person name="Moran D.A.P."/>
            <person name="Shinohara A."/>
            <person name="Yoshida Y."/>
            <person name="Fujiwara M."/>
            <person name="Mori M."/>
            <person name="Tomita M."/>
            <person name="Arakawa K."/>
        </authorList>
    </citation>
    <scope>NUCLEOTIDE SEQUENCE [LARGE SCALE GENOMIC DNA]</scope>
</reference>
<comment type="caution">
    <text evidence="1">The sequence shown here is derived from an EMBL/GenBank/DDBJ whole genome shotgun (WGS) entry which is preliminary data.</text>
</comment>
<dbReference type="AlphaFoldDB" id="A0A4Y2HWX9"/>
<sequence>MIFGSLVLRFRFRRATSSTPDSTKDPPCVWTWCTPNQTPWVKHPPVDMVQKFGDGVPIQTSFSLSDSCSELRGSFQNSPPVDSKWSVNITKLN</sequence>
<dbReference type="EMBL" id="BGPR01002215">
    <property type="protein sequence ID" value="GBM69818.1"/>
    <property type="molecule type" value="Genomic_DNA"/>
</dbReference>
<organism evidence="1 2">
    <name type="scientific">Araneus ventricosus</name>
    <name type="common">Orbweaver spider</name>
    <name type="synonym">Epeira ventricosa</name>
    <dbReference type="NCBI Taxonomy" id="182803"/>
    <lineage>
        <taxon>Eukaryota</taxon>
        <taxon>Metazoa</taxon>
        <taxon>Ecdysozoa</taxon>
        <taxon>Arthropoda</taxon>
        <taxon>Chelicerata</taxon>
        <taxon>Arachnida</taxon>
        <taxon>Araneae</taxon>
        <taxon>Araneomorphae</taxon>
        <taxon>Entelegynae</taxon>
        <taxon>Araneoidea</taxon>
        <taxon>Araneidae</taxon>
        <taxon>Araneus</taxon>
    </lineage>
</organism>
<proteinExistence type="predicted"/>